<name>A0A5J4TE37_9EUKA</name>
<evidence type="ECO:0000313" key="2">
    <source>
        <dbReference type="Proteomes" id="UP000324800"/>
    </source>
</evidence>
<evidence type="ECO:0000313" key="1">
    <source>
        <dbReference type="EMBL" id="KAA6355735.1"/>
    </source>
</evidence>
<proteinExistence type="predicted"/>
<comment type="caution">
    <text evidence="1">The sequence shown here is derived from an EMBL/GenBank/DDBJ whole genome shotgun (WGS) entry which is preliminary data.</text>
</comment>
<organism evidence="1 2">
    <name type="scientific">Streblomastix strix</name>
    <dbReference type="NCBI Taxonomy" id="222440"/>
    <lineage>
        <taxon>Eukaryota</taxon>
        <taxon>Metamonada</taxon>
        <taxon>Preaxostyla</taxon>
        <taxon>Oxymonadida</taxon>
        <taxon>Streblomastigidae</taxon>
        <taxon>Streblomastix</taxon>
    </lineage>
</organism>
<dbReference type="EMBL" id="SNRW01034142">
    <property type="protein sequence ID" value="KAA6355735.1"/>
    <property type="molecule type" value="Genomic_DNA"/>
</dbReference>
<protein>
    <submittedName>
        <fullName evidence="1">Uncharacterized protein</fullName>
    </submittedName>
</protein>
<sequence>MSNVITTLGAATGSGSAITDKSIGGNTLAAAKNTTGRVRSIADIQSASYTKSEDDALLLLKADKTQLIDSYTKGEIDDLLNIKTNKGVSYSKSEIYARDEVYTKSETYSGDEVYTKGEDHALLLLKADKTQLIDSYTKSEDIALLLLKTDKILLIDSCTKGEIDELLNNKADNGVSYSKVKLMPETKSIQKVKMIHSYY</sequence>
<gene>
    <name evidence="1" type="ORF">EZS28_048738</name>
</gene>
<dbReference type="AlphaFoldDB" id="A0A5J4TE37"/>
<dbReference type="Proteomes" id="UP000324800">
    <property type="component" value="Unassembled WGS sequence"/>
</dbReference>
<reference evidence="1 2" key="1">
    <citation type="submission" date="2019-03" db="EMBL/GenBank/DDBJ databases">
        <title>Single cell metagenomics reveals metabolic interactions within the superorganism composed of flagellate Streblomastix strix and complex community of Bacteroidetes bacteria on its surface.</title>
        <authorList>
            <person name="Treitli S.C."/>
            <person name="Kolisko M."/>
            <person name="Husnik F."/>
            <person name="Keeling P."/>
            <person name="Hampl V."/>
        </authorList>
    </citation>
    <scope>NUCLEOTIDE SEQUENCE [LARGE SCALE GENOMIC DNA]</scope>
    <source>
        <strain evidence="1">ST1C</strain>
    </source>
</reference>
<accession>A0A5J4TE37</accession>